<evidence type="ECO:0000256" key="5">
    <source>
        <dbReference type="ARBA" id="ARBA00034078"/>
    </source>
</evidence>
<dbReference type="Pfam" id="PF00355">
    <property type="entry name" value="Rieske"/>
    <property type="match status" value="1"/>
</dbReference>
<keyword evidence="2" id="KW-0479">Metal-binding</keyword>
<gene>
    <name evidence="8" type="ORF">KAJ83_06175</name>
</gene>
<proteinExistence type="inferred from homology"/>
<dbReference type="PROSITE" id="PS51300">
    <property type="entry name" value="NIRD"/>
    <property type="match status" value="1"/>
</dbReference>
<dbReference type="AlphaFoldDB" id="A0A8J7V1Y4"/>
<evidence type="ECO:0000256" key="2">
    <source>
        <dbReference type="ARBA" id="ARBA00022723"/>
    </source>
</evidence>
<comment type="similarity">
    <text evidence="6">Belongs to the bacterial ring-hydroxylating dioxygenase ferredoxin component family.</text>
</comment>
<dbReference type="InterPro" id="IPR017941">
    <property type="entry name" value="Rieske_2Fe-2S"/>
</dbReference>
<dbReference type="PANTHER" id="PTHR21496:SF0">
    <property type="entry name" value="RIESKE DOMAIN-CONTAINING PROTEIN"/>
    <property type="match status" value="1"/>
</dbReference>
<name>A0A8J7V1Y4_9PROT</name>
<evidence type="ECO:0000313" key="9">
    <source>
        <dbReference type="Proteomes" id="UP000672602"/>
    </source>
</evidence>
<protein>
    <submittedName>
        <fullName evidence="8">Rieske 2Fe-2S domain-containing protein</fullName>
    </submittedName>
</protein>
<evidence type="ECO:0000256" key="3">
    <source>
        <dbReference type="ARBA" id="ARBA00023004"/>
    </source>
</evidence>
<reference evidence="8" key="1">
    <citation type="submission" date="2021-04" db="EMBL/GenBank/DDBJ databases">
        <authorList>
            <person name="Zhang D.-C."/>
        </authorList>
    </citation>
    <scope>NUCLEOTIDE SEQUENCE</scope>
    <source>
        <strain evidence="8">CGMCC 1.15697</strain>
    </source>
</reference>
<dbReference type="EMBL" id="JAGMWN010000002">
    <property type="protein sequence ID" value="MBP5856586.1"/>
    <property type="molecule type" value="Genomic_DNA"/>
</dbReference>
<keyword evidence="9" id="KW-1185">Reference proteome</keyword>
<dbReference type="GO" id="GO:0046872">
    <property type="term" value="F:metal ion binding"/>
    <property type="evidence" value="ECO:0007669"/>
    <property type="project" value="UniProtKB-KW"/>
</dbReference>
<evidence type="ECO:0000259" key="7">
    <source>
        <dbReference type="PROSITE" id="PS51296"/>
    </source>
</evidence>
<keyword evidence="4" id="KW-0411">Iron-sulfur</keyword>
<dbReference type="PROSITE" id="PS51296">
    <property type="entry name" value="RIESKE"/>
    <property type="match status" value="1"/>
</dbReference>
<dbReference type="RefSeq" id="WP_210681152.1">
    <property type="nucleotide sequence ID" value="NZ_JAGMWN010000002.1"/>
</dbReference>
<dbReference type="Gene3D" id="2.102.10.10">
    <property type="entry name" value="Rieske [2Fe-2S] iron-sulphur domain"/>
    <property type="match status" value="1"/>
</dbReference>
<comment type="caution">
    <text evidence="8">The sequence shown here is derived from an EMBL/GenBank/DDBJ whole genome shotgun (WGS) entry which is preliminary data.</text>
</comment>
<accession>A0A8J7V1Y4</accession>
<evidence type="ECO:0000256" key="6">
    <source>
        <dbReference type="ARBA" id="ARBA00038001"/>
    </source>
</evidence>
<organism evidence="8 9">
    <name type="scientific">Marivibrio halodurans</name>
    <dbReference type="NCBI Taxonomy" id="2039722"/>
    <lineage>
        <taxon>Bacteria</taxon>
        <taxon>Pseudomonadati</taxon>
        <taxon>Pseudomonadota</taxon>
        <taxon>Alphaproteobacteria</taxon>
        <taxon>Rhodospirillales</taxon>
        <taxon>Rhodospirillaceae</taxon>
        <taxon>Marivibrio</taxon>
    </lineage>
</organism>
<dbReference type="GO" id="GO:0051537">
    <property type="term" value="F:2 iron, 2 sulfur cluster binding"/>
    <property type="evidence" value="ECO:0007669"/>
    <property type="project" value="UniProtKB-KW"/>
</dbReference>
<comment type="cofactor">
    <cofactor evidence="5">
        <name>[2Fe-2S] cluster</name>
        <dbReference type="ChEBI" id="CHEBI:190135"/>
    </cofactor>
</comment>
<dbReference type="Proteomes" id="UP000672602">
    <property type="component" value="Unassembled WGS sequence"/>
</dbReference>
<keyword evidence="1" id="KW-0001">2Fe-2S</keyword>
<dbReference type="InterPro" id="IPR036922">
    <property type="entry name" value="Rieske_2Fe-2S_sf"/>
</dbReference>
<feature type="domain" description="Rieske" evidence="7">
    <location>
        <begin position="13"/>
        <end position="113"/>
    </location>
</feature>
<evidence type="ECO:0000256" key="4">
    <source>
        <dbReference type="ARBA" id="ARBA00023014"/>
    </source>
</evidence>
<dbReference type="SUPFAM" id="SSF50022">
    <property type="entry name" value="ISP domain"/>
    <property type="match status" value="1"/>
</dbReference>
<evidence type="ECO:0000313" key="8">
    <source>
        <dbReference type="EMBL" id="MBP5856586.1"/>
    </source>
</evidence>
<sequence>MTSPDPDSAPRWTDLLASDDLAPGARRVVKTDRGKQIALFRLDDGSVRACNNQCPHEGYPLSQGSVSKGADGACLLTCNWHNWKFDLESGETLVGGDRLRTYPTRERAGRIELDLADPPASEVARRSIAALLDSFDRHEYDRMARELARLEKAGGSADDALAATIRETADRLEYGATHALPAAADWLRLARNPAPASTNAPEHRLVAYLEAIGHFAWDGQRCPRHPFPGGTADWDEAAFLAAVEAEDEAGALARMRGALDAGLTWDALEPSFARAALAHYADFGHSAIYTYKTRDLIAWLAPDRETLEAILAMLTRSLVLAPREDLIPEFKEYAPSLAAWRAGTGDLPAAETLARDSVRKVLAATRRAGAAADPLVLYDRLLAAAADQMLRFDLSWQARTDGPVSQNVTWLDFTHALTFGNAVRKLAERAPDIWPAGLLQIGCFLGRNAAFTDRTREYGTVPEAWAVDMPERFHADVLDGLLDHGEFEYIVSAHKLKLTVALAEEAVERPEAPWHGLAAAALDRFLHSPLKRKHALRTARQSIDFVRAEA</sequence>
<dbReference type="PANTHER" id="PTHR21496">
    <property type="entry name" value="FERREDOXIN-RELATED"/>
    <property type="match status" value="1"/>
</dbReference>
<keyword evidence="3" id="KW-0408">Iron</keyword>
<evidence type="ECO:0000256" key="1">
    <source>
        <dbReference type="ARBA" id="ARBA00022714"/>
    </source>
</evidence>